<dbReference type="CDD" id="cd24006">
    <property type="entry name" value="ASKHA_NBD_PPX_GppA"/>
    <property type="match status" value="1"/>
</dbReference>
<dbReference type="RefSeq" id="WP_111815849.1">
    <property type="nucleotide sequence ID" value="NZ_CBCRZQ010000005.1"/>
</dbReference>
<organism evidence="2 3">
    <name type="scientific">Aequorivita lipolytica</name>
    <dbReference type="NCBI Taxonomy" id="153267"/>
    <lineage>
        <taxon>Bacteria</taxon>
        <taxon>Pseudomonadati</taxon>
        <taxon>Bacteroidota</taxon>
        <taxon>Flavobacteriia</taxon>
        <taxon>Flavobacteriales</taxon>
        <taxon>Flavobacteriaceae</taxon>
        <taxon>Aequorivita</taxon>
    </lineage>
</organism>
<evidence type="ECO:0000313" key="2">
    <source>
        <dbReference type="EMBL" id="TXD69179.1"/>
    </source>
</evidence>
<comment type="caution">
    <text evidence="2">The sequence shown here is derived from an EMBL/GenBank/DDBJ whole genome shotgun (WGS) entry which is preliminary data.</text>
</comment>
<dbReference type="AlphaFoldDB" id="A0A5C6YPD1"/>
<dbReference type="GO" id="GO:0016462">
    <property type="term" value="F:pyrophosphatase activity"/>
    <property type="evidence" value="ECO:0007669"/>
    <property type="project" value="TreeGrafter"/>
</dbReference>
<dbReference type="Proteomes" id="UP000321945">
    <property type="component" value="Unassembled WGS sequence"/>
</dbReference>
<protein>
    <submittedName>
        <fullName evidence="2">Exopolyphosphatase</fullName>
    </submittedName>
</protein>
<gene>
    <name evidence="2" type="ORF">ESV24_09060</name>
</gene>
<dbReference type="OrthoDB" id="9814545at2"/>
<dbReference type="InterPro" id="IPR050273">
    <property type="entry name" value="GppA/Ppx_hydrolase"/>
</dbReference>
<evidence type="ECO:0000313" key="3">
    <source>
        <dbReference type="Proteomes" id="UP000321945"/>
    </source>
</evidence>
<evidence type="ECO:0000259" key="1">
    <source>
        <dbReference type="Pfam" id="PF02541"/>
    </source>
</evidence>
<dbReference type="EMBL" id="VORU01000006">
    <property type="protein sequence ID" value="TXD69179.1"/>
    <property type="molecule type" value="Genomic_DNA"/>
</dbReference>
<name>A0A5C6YPD1_9FLAO</name>
<dbReference type="Pfam" id="PF02541">
    <property type="entry name" value="Ppx-GppA"/>
    <property type="match status" value="1"/>
</dbReference>
<dbReference type="Gene3D" id="3.30.420.150">
    <property type="entry name" value="Exopolyphosphatase. Domain 2"/>
    <property type="match status" value="1"/>
</dbReference>
<feature type="domain" description="Ppx/GppA phosphatase N-terminal" evidence="1">
    <location>
        <begin position="41"/>
        <end position="291"/>
    </location>
</feature>
<accession>A0A5C6YPD1</accession>
<dbReference type="PANTHER" id="PTHR30005">
    <property type="entry name" value="EXOPOLYPHOSPHATASE"/>
    <property type="match status" value="1"/>
</dbReference>
<dbReference type="Gene3D" id="3.30.420.40">
    <property type="match status" value="1"/>
</dbReference>
<dbReference type="SUPFAM" id="SSF53067">
    <property type="entry name" value="Actin-like ATPase domain"/>
    <property type="match status" value="2"/>
</dbReference>
<dbReference type="PANTHER" id="PTHR30005:SF0">
    <property type="entry name" value="RETROGRADE REGULATION PROTEIN 2"/>
    <property type="match status" value="1"/>
</dbReference>
<sequence>MLNIEKYGAVDIGSNAIRLLVVSVIEQEGKDTIFKKTSLVRVPIRLGAEVFLKGKISENSANRMIDAMQAFKLLMKTHNIKRFRACATSAMREAANGREVAEMIENKSGLHINIIDGNDEAAIIASTDLKSLIENDKVFLYVDVGGGSTELTLFANGTNVISKSFKLGTVRLLEGLVHDCIWDDMETWIKKETKGFKRVSVIGSGGNINTIFKKSGKKIGKPLSYFYLSSYYELIKSLTFEERITELDMNPDRADVVIPATRIYLSAMKWSKSKNVYVPKIGLSDGIVRSLYNEKIAEEMEVN</sequence>
<proteinExistence type="predicted"/>
<keyword evidence="3" id="KW-1185">Reference proteome</keyword>
<dbReference type="InterPro" id="IPR003695">
    <property type="entry name" value="Ppx_GppA_N"/>
</dbReference>
<dbReference type="InterPro" id="IPR043129">
    <property type="entry name" value="ATPase_NBD"/>
</dbReference>
<reference evidence="2 3" key="1">
    <citation type="submission" date="2019-08" db="EMBL/GenBank/DDBJ databases">
        <title>Genome of Aequorivita lipolytica Y10-2 (type strain).</title>
        <authorList>
            <person name="Bowman J.P."/>
        </authorList>
    </citation>
    <scope>NUCLEOTIDE SEQUENCE [LARGE SCALE GENOMIC DNA]</scope>
    <source>
        <strain evidence="2 3">Y10-2</strain>
    </source>
</reference>